<keyword evidence="2" id="KW-1185">Reference proteome</keyword>
<sequence>MTDVKALLDIEKTVFQQAYFFGDSKYYDLLSETRGITNSPFAAQIFGNSGIENCENNSAIAEHMAKIGEKNHHH</sequence>
<dbReference type="AlphaFoldDB" id="A0A9N9HK85"/>
<name>A0A9N9HK85_9GLOM</name>
<evidence type="ECO:0000313" key="1">
    <source>
        <dbReference type="EMBL" id="CAG8682970.1"/>
    </source>
</evidence>
<organism evidence="1 2">
    <name type="scientific">Funneliformis caledonium</name>
    <dbReference type="NCBI Taxonomy" id="1117310"/>
    <lineage>
        <taxon>Eukaryota</taxon>
        <taxon>Fungi</taxon>
        <taxon>Fungi incertae sedis</taxon>
        <taxon>Mucoromycota</taxon>
        <taxon>Glomeromycotina</taxon>
        <taxon>Glomeromycetes</taxon>
        <taxon>Glomerales</taxon>
        <taxon>Glomeraceae</taxon>
        <taxon>Funneliformis</taxon>
    </lineage>
</organism>
<evidence type="ECO:0000313" key="2">
    <source>
        <dbReference type="Proteomes" id="UP000789570"/>
    </source>
</evidence>
<gene>
    <name evidence="1" type="ORF">FCALED_LOCUS12597</name>
</gene>
<dbReference type="Proteomes" id="UP000789570">
    <property type="component" value="Unassembled WGS sequence"/>
</dbReference>
<feature type="non-terminal residue" evidence="1">
    <location>
        <position position="74"/>
    </location>
</feature>
<protein>
    <submittedName>
        <fullName evidence="1">12621_t:CDS:1</fullName>
    </submittedName>
</protein>
<dbReference type="EMBL" id="CAJVPQ010006294">
    <property type="protein sequence ID" value="CAG8682970.1"/>
    <property type="molecule type" value="Genomic_DNA"/>
</dbReference>
<accession>A0A9N9HK85</accession>
<feature type="non-terminal residue" evidence="1">
    <location>
        <position position="1"/>
    </location>
</feature>
<dbReference type="OrthoDB" id="542135at2759"/>
<comment type="caution">
    <text evidence="1">The sequence shown here is derived from an EMBL/GenBank/DDBJ whole genome shotgun (WGS) entry which is preliminary data.</text>
</comment>
<reference evidence="1" key="1">
    <citation type="submission" date="2021-06" db="EMBL/GenBank/DDBJ databases">
        <authorList>
            <person name="Kallberg Y."/>
            <person name="Tangrot J."/>
            <person name="Rosling A."/>
        </authorList>
    </citation>
    <scope>NUCLEOTIDE SEQUENCE</scope>
    <source>
        <strain evidence="1">UK204</strain>
    </source>
</reference>
<proteinExistence type="predicted"/>